<gene>
    <name evidence="2" type="ORF">E2C01_071727</name>
</gene>
<feature type="region of interest" description="Disordered" evidence="1">
    <location>
        <begin position="50"/>
        <end position="101"/>
    </location>
</feature>
<dbReference type="AlphaFoldDB" id="A0A5B7I5T8"/>
<comment type="caution">
    <text evidence="2">The sequence shown here is derived from an EMBL/GenBank/DDBJ whole genome shotgun (WGS) entry which is preliminary data.</text>
</comment>
<keyword evidence="3" id="KW-1185">Reference proteome</keyword>
<protein>
    <submittedName>
        <fullName evidence="2">Uncharacterized protein</fullName>
    </submittedName>
</protein>
<organism evidence="2 3">
    <name type="scientific">Portunus trituberculatus</name>
    <name type="common">Swimming crab</name>
    <name type="synonym">Neptunus trituberculatus</name>
    <dbReference type="NCBI Taxonomy" id="210409"/>
    <lineage>
        <taxon>Eukaryota</taxon>
        <taxon>Metazoa</taxon>
        <taxon>Ecdysozoa</taxon>
        <taxon>Arthropoda</taxon>
        <taxon>Crustacea</taxon>
        <taxon>Multicrustacea</taxon>
        <taxon>Malacostraca</taxon>
        <taxon>Eumalacostraca</taxon>
        <taxon>Eucarida</taxon>
        <taxon>Decapoda</taxon>
        <taxon>Pleocyemata</taxon>
        <taxon>Brachyura</taxon>
        <taxon>Eubrachyura</taxon>
        <taxon>Portunoidea</taxon>
        <taxon>Portunidae</taxon>
        <taxon>Portuninae</taxon>
        <taxon>Portunus</taxon>
    </lineage>
</organism>
<feature type="compositionally biased region" description="Low complexity" evidence="1">
    <location>
        <begin position="66"/>
        <end position="77"/>
    </location>
</feature>
<evidence type="ECO:0000313" key="3">
    <source>
        <dbReference type="Proteomes" id="UP000324222"/>
    </source>
</evidence>
<accession>A0A5B7I5T8</accession>
<evidence type="ECO:0000313" key="2">
    <source>
        <dbReference type="EMBL" id="MPC77276.1"/>
    </source>
</evidence>
<reference evidence="2 3" key="1">
    <citation type="submission" date="2019-05" db="EMBL/GenBank/DDBJ databases">
        <title>Another draft genome of Portunus trituberculatus and its Hox gene families provides insights of decapod evolution.</title>
        <authorList>
            <person name="Jeong J.-H."/>
            <person name="Song I."/>
            <person name="Kim S."/>
            <person name="Choi T."/>
            <person name="Kim D."/>
            <person name="Ryu S."/>
            <person name="Kim W."/>
        </authorList>
    </citation>
    <scope>NUCLEOTIDE SEQUENCE [LARGE SCALE GENOMIC DNA]</scope>
    <source>
        <tissue evidence="2">Muscle</tissue>
    </source>
</reference>
<proteinExistence type="predicted"/>
<dbReference type="Proteomes" id="UP000324222">
    <property type="component" value="Unassembled WGS sequence"/>
</dbReference>
<sequence>MHIMPPRLSLLDILCKRMPASTMRPPRCRRHLHEGPKSTRILAEFVLAQHSSDLPQPRMPPSTFHSAKSGPSAPAAARDAKDAVQQQYTDVSERLLPSTMS</sequence>
<name>A0A5B7I5T8_PORTR</name>
<dbReference type="EMBL" id="VSRR010045459">
    <property type="protein sequence ID" value="MPC77276.1"/>
    <property type="molecule type" value="Genomic_DNA"/>
</dbReference>
<evidence type="ECO:0000256" key="1">
    <source>
        <dbReference type="SAM" id="MobiDB-lite"/>
    </source>
</evidence>